<feature type="coiled-coil region" evidence="4">
    <location>
        <begin position="103"/>
        <end position="148"/>
    </location>
</feature>
<dbReference type="Proteomes" id="UP000704712">
    <property type="component" value="Unassembled WGS sequence"/>
</dbReference>
<name>A0A8S9TQ55_PHYIN</name>
<keyword evidence="1" id="KW-0489">Methyltransferase</keyword>
<keyword evidence="4" id="KW-0175">Coiled coil</keyword>
<organism evidence="5 6">
    <name type="scientific">Phytophthora infestans</name>
    <name type="common">Potato late blight agent</name>
    <name type="synonym">Botrytis infestans</name>
    <dbReference type="NCBI Taxonomy" id="4787"/>
    <lineage>
        <taxon>Eukaryota</taxon>
        <taxon>Sar</taxon>
        <taxon>Stramenopiles</taxon>
        <taxon>Oomycota</taxon>
        <taxon>Peronosporomycetes</taxon>
        <taxon>Peronosporales</taxon>
        <taxon>Peronosporaceae</taxon>
        <taxon>Phytophthora</taxon>
    </lineage>
</organism>
<evidence type="ECO:0000256" key="3">
    <source>
        <dbReference type="ARBA" id="ARBA00022691"/>
    </source>
</evidence>
<evidence type="ECO:0000256" key="1">
    <source>
        <dbReference type="ARBA" id="ARBA00022603"/>
    </source>
</evidence>
<evidence type="ECO:0000313" key="5">
    <source>
        <dbReference type="EMBL" id="KAF4130610.1"/>
    </source>
</evidence>
<dbReference type="Pfam" id="PF11968">
    <property type="entry name" value="Bmt2"/>
    <property type="match status" value="1"/>
</dbReference>
<dbReference type="EMBL" id="JAACNO010002815">
    <property type="protein sequence ID" value="KAF4130610.1"/>
    <property type="molecule type" value="Genomic_DNA"/>
</dbReference>
<evidence type="ECO:0000313" key="6">
    <source>
        <dbReference type="Proteomes" id="UP000704712"/>
    </source>
</evidence>
<dbReference type="FunFam" id="3.40.50.150:FF:000656">
    <property type="entry name" value="25S rRNA (adenine(2142)-N(1))-methyltransferase"/>
    <property type="match status" value="1"/>
</dbReference>
<sequence length="342" mass="38658">CRYTSQVAIGTAFGMFIDSHLQHVTKYRHGWSQATSVLSPVGGTGIELLQLQLSFGIFLMGVSAANGGGAAASKPATKQVKTTKKSRRALHIAPPRMKSRRKARQVTTNFHRLTHELDHLKQQKSADADAQKLRVAEIKRQLEELGGRQAYQDASILSTSFHRTSKWVFQLLTRFELRPKAKQPPLRVLEVGAINTQLLSCPWMDVRAIDLNSRHERIEQRDFFSLKPAGEFQVLVSSMVLNCVPGADKRGEMLRLYREHLKEGGLLFLMLPLLCLRHSQFMTYARFTKILEAVGFRVRETKDSPKVAFFCLERIETVDENASFPHKLLVSGDKRNDFSAVI</sequence>
<dbReference type="InterPro" id="IPR029063">
    <property type="entry name" value="SAM-dependent_MTases_sf"/>
</dbReference>
<dbReference type="GO" id="GO:0016433">
    <property type="term" value="F:rRNA (adenine) methyltransferase activity"/>
    <property type="evidence" value="ECO:0007669"/>
    <property type="project" value="TreeGrafter"/>
</dbReference>
<dbReference type="Gene3D" id="3.40.50.150">
    <property type="entry name" value="Vaccinia Virus protein VP39"/>
    <property type="match status" value="1"/>
</dbReference>
<keyword evidence="2" id="KW-0808">Transferase</keyword>
<dbReference type="GO" id="GO:0005730">
    <property type="term" value="C:nucleolus"/>
    <property type="evidence" value="ECO:0007669"/>
    <property type="project" value="TreeGrafter"/>
</dbReference>
<evidence type="ECO:0000256" key="2">
    <source>
        <dbReference type="ARBA" id="ARBA00022679"/>
    </source>
</evidence>
<accession>A0A8S9TQ55</accession>
<dbReference type="PANTHER" id="PTHR21008">
    <property type="entry name" value="S-ADENOSYLMETHIONINE SENSOR UPSTREAM OF MTORC1-RELATED"/>
    <property type="match status" value="1"/>
</dbReference>
<dbReference type="SUPFAM" id="SSF53335">
    <property type="entry name" value="S-adenosyl-L-methionine-dependent methyltransferases"/>
    <property type="match status" value="1"/>
</dbReference>
<protein>
    <submittedName>
        <fullName evidence="5">25S rRNA (Adenine(2142)-N(1))-methyltransferase</fullName>
    </submittedName>
</protein>
<reference evidence="5" key="1">
    <citation type="submission" date="2020-03" db="EMBL/GenBank/DDBJ databases">
        <title>Hybrid Assembly of Korean Phytophthora infestans isolates.</title>
        <authorList>
            <person name="Prokchorchik M."/>
            <person name="Lee Y."/>
            <person name="Seo J."/>
            <person name="Cho J.-H."/>
            <person name="Park Y.-E."/>
            <person name="Jang D.-C."/>
            <person name="Im J.-S."/>
            <person name="Choi J.-G."/>
            <person name="Park H.-J."/>
            <person name="Lee G.-B."/>
            <person name="Lee Y.-G."/>
            <person name="Hong S.-Y."/>
            <person name="Cho K."/>
            <person name="Sohn K.H."/>
        </authorList>
    </citation>
    <scope>NUCLEOTIDE SEQUENCE</scope>
    <source>
        <strain evidence="5">KR_2_A2</strain>
    </source>
</reference>
<dbReference type="InterPro" id="IPR021867">
    <property type="entry name" value="Bmt2/SAMTOR"/>
</dbReference>
<evidence type="ECO:0000256" key="4">
    <source>
        <dbReference type="SAM" id="Coils"/>
    </source>
</evidence>
<proteinExistence type="inferred from homology"/>
<dbReference type="PANTHER" id="PTHR21008:SF1">
    <property type="entry name" value="25S RRNA (ADENINE(2142)-N(1))-METHYLTRANSFERASE"/>
    <property type="match status" value="1"/>
</dbReference>
<dbReference type="AlphaFoldDB" id="A0A8S9TQ55"/>
<feature type="non-terminal residue" evidence="5">
    <location>
        <position position="342"/>
    </location>
</feature>
<dbReference type="HAMAP" id="MF_03044">
    <property type="entry name" value="BMT2"/>
    <property type="match status" value="1"/>
</dbReference>
<gene>
    <name evidence="5" type="ORF">GN958_ATG20192</name>
</gene>
<comment type="caution">
    <text evidence="5">The sequence shown here is derived from an EMBL/GenBank/DDBJ whole genome shotgun (WGS) entry which is preliminary data.</text>
</comment>
<keyword evidence="3" id="KW-0949">S-adenosyl-L-methionine</keyword>